<dbReference type="GO" id="GO:0008897">
    <property type="term" value="F:holo-[acyl-carrier-protein] synthase activity"/>
    <property type="evidence" value="ECO:0007669"/>
    <property type="project" value="InterPro"/>
</dbReference>
<dbReference type="Proteomes" id="UP000334990">
    <property type="component" value="Unassembled WGS sequence"/>
</dbReference>
<gene>
    <name evidence="3" type="ORF">Acor_13000</name>
</gene>
<accession>A0A5M3VR16</accession>
<keyword evidence="1" id="KW-0808">Transferase</keyword>
<protein>
    <recommendedName>
        <fullName evidence="2">4'-phosphopantetheinyl transferase domain-containing protein</fullName>
    </recommendedName>
</protein>
<organism evidence="3 4">
    <name type="scientific">Acrocarpospora corrugata</name>
    <dbReference type="NCBI Taxonomy" id="35763"/>
    <lineage>
        <taxon>Bacteria</taxon>
        <taxon>Bacillati</taxon>
        <taxon>Actinomycetota</taxon>
        <taxon>Actinomycetes</taxon>
        <taxon>Streptosporangiales</taxon>
        <taxon>Streptosporangiaceae</taxon>
        <taxon>Acrocarpospora</taxon>
    </lineage>
</organism>
<evidence type="ECO:0000259" key="2">
    <source>
        <dbReference type="Pfam" id="PF01648"/>
    </source>
</evidence>
<dbReference type="RefSeq" id="WP_155335649.1">
    <property type="nucleotide sequence ID" value="NZ_BAAABN010000093.1"/>
</dbReference>
<evidence type="ECO:0000313" key="4">
    <source>
        <dbReference type="Proteomes" id="UP000334990"/>
    </source>
</evidence>
<dbReference type="AlphaFoldDB" id="A0A5M3VR16"/>
<name>A0A5M3VR16_9ACTN</name>
<evidence type="ECO:0000313" key="3">
    <source>
        <dbReference type="EMBL" id="GER99236.1"/>
    </source>
</evidence>
<dbReference type="EMBL" id="BLAD01000039">
    <property type="protein sequence ID" value="GER99236.1"/>
    <property type="molecule type" value="Genomic_DNA"/>
</dbReference>
<evidence type="ECO:0000256" key="1">
    <source>
        <dbReference type="ARBA" id="ARBA00022679"/>
    </source>
</evidence>
<sequence length="153" mass="15782">MTVPAVLIGVDIVAADRLARAAARGGATFTRHLTTVAERDLSPGTATFSVKESFIKAVGGRPPGFTWHDFEAVREPPPGWTGELLDEAAAELTAATGLTLTGGAAYTLSGACRDAARLRLAGPVAGAARWGSGDGLLVSLAVVYVHRKDARCP</sequence>
<comment type="caution">
    <text evidence="3">The sequence shown here is derived from an EMBL/GenBank/DDBJ whole genome shotgun (WGS) entry which is preliminary data.</text>
</comment>
<dbReference type="SUPFAM" id="SSF56214">
    <property type="entry name" value="4'-phosphopantetheinyl transferase"/>
    <property type="match status" value="1"/>
</dbReference>
<dbReference type="Gene3D" id="3.90.470.20">
    <property type="entry name" value="4'-phosphopantetheinyl transferase domain"/>
    <property type="match status" value="1"/>
</dbReference>
<dbReference type="OrthoDB" id="3540163at2"/>
<dbReference type="InterPro" id="IPR008278">
    <property type="entry name" value="4-PPantetheinyl_Trfase_dom"/>
</dbReference>
<proteinExistence type="predicted"/>
<dbReference type="Pfam" id="PF01648">
    <property type="entry name" value="ACPS"/>
    <property type="match status" value="1"/>
</dbReference>
<feature type="domain" description="4'-phosphopantetheinyl transferase" evidence="2">
    <location>
        <begin position="8"/>
        <end position="80"/>
    </location>
</feature>
<keyword evidence="4" id="KW-1185">Reference proteome</keyword>
<dbReference type="InterPro" id="IPR037143">
    <property type="entry name" value="4-PPantetheinyl_Trfase_dom_sf"/>
</dbReference>
<reference evidence="3 4" key="1">
    <citation type="submission" date="2019-10" db="EMBL/GenBank/DDBJ databases">
        <title>Whole genome shotgun sequence of Acrocarpospora corrugata NBRC 13972.</title>
        <authorList>
            <person name="Ichikawa N."/>
            <person name="Kimura A."/>
            <person name="Kitahashi Y."/>
            <person name="Komaki H."/>
            <person name="Oguchi A."/>
        </authorList>
    </citation>
    <scope>NUCLEOTIDE SEQUENCE [LARGE SCALE GENOMIC DNA]</scope>
    <source>
        <strain evidence="3 4">NBRC 13972</strain>
    </source>
</reference>
<dbReference type="GO" id="GO:0000287">
    <property type="term" value="F:magnesium ion binding"/>
    <property type="evidence" value="ECO:0007669"/>
    <property type="project" value="InterPro"/>
</dbReference>